<reference evidence="2" key="2">
    <citation type="submission" date="2020-09" db="EMBL/GenBank/DDBJ databases">
        <authorList>
            <person name="Sun Q."/>
            <person name="Zhou Y."/>
        </authorList>
    </citation>
    <scope>NUCLEOTIDE SEQUENCE</scope>
    <source>
        <strain evidence="2">CGMCC 1.14988</strain>
    </source>
</reference>
<feature type="region of interest" description="Disordered" evidence="1">
    <location>
        <begin position="1"/>
        <end position="25"/>
    </location>
</feature>
<dbReference type="Proteomes" id="UP000650511">
    <property type="component" value="Unassembled WGS sequence"/>
</dbReference>
<gene>
    <name evidence="2" type="ORF">GCM10011354_09970</name>
</gene>
<organism evidence="2 3">
    <name type="scientific">Egicoccus halophilus</name>
    <dbReference type="NCBI Taxonomy" id="1670830"/>
    <lineage>
        <taxon>Bacteria</taxon>
        <taxon>Bacillati</taxon>
        <taxon>Actinomycetota</taxon>
        <taxon>Nitriliruptoria</taxon>
        <taxon>Egicoccales</taxon>
        <taxon>Egicoccaceae</taxon>
        <taxon>Egicoccus</taxon>
    </lineage>
</organism>
<proteinExistence type="predicted"/>
<evidence type="ECO:0000256" key="1">
    <source>
        <dbReference type="SAM" id="MobiDB-lite"/>
    </source>
</evidence>
<dbReference type="AlphaFoldDB" id="A0A8J3ACT3"/>
<dbReference type="Pfam" id="PF03883">
    <property type="entry name" value="H2O2_YaaD"/>
    <property type="match status" value="1"/>
</dbReference>
<name>A0A8J3ACT3_9ACTN</name>
<reference evidence="2" key="1">
    <citation type="journal article" date="2014" name="Int. J. Syst. Evol. Microbiol.">
        <title>Complete genome sequence of Corynebacterium casei LMG S-19264T (=DSM 44701T), isolated from a smear-ripened cheese.</title>
        <authorList>
            <consortium name="US DOE Joint Genome Institute (JGI-PGF)"/>
            <person name="Walter F."/>
            <person name="Albersmeier A."/>
            <person name="Kalinowski J."/>
            <person name="Ruckert C."/>
        </authorList>
    </citation>
    <scope>NUCLEOTIDE SEQUENCE</scope>
    <source>
        <strain evidence="2">CGMCC 1.14988</strain>
    </source>
</reference>
<accession>A0A8J3ACT3</accession>
<keyword evidence="3" id="KW-1185">Reference proteome</keyword>
<sequence length="255" mass="26331">MSRPLVLLPPSKGKAPGGDGPPHGAVVAADTGPLGPARRELLAAVTGDLDGLDDAALARLAGVGAAKVADARKLLQALPDAPTRPGHRRYTGVVHGNAGLAELDPDTAGADVRIVSALLGLVALADPVPDYRLEVAARLPSLGGIGPWWRDRLAGPIARLAAGRRVWDLLPAEHARVWDLAVRERLAVVTVRFVRPDGRAANAARTKVCKGRLTAALLRAPDLDAAGLAREADPGPGWQLRADPDGTGVTATFSG</sequence>
<evidence type="ECO:0008006" key="4">
    <source>
        <dbReference type="Google" id="ProtNLM"/>
    </source>
</evidence>
<dbReference type="EMBL" id="BMHA01000003">
    <property type="protein sequence ID" value="GGI04613.1"/>
    <property type="molecule type" value="Genomic_DNA"/>
</dbReference>
<dbReference type="InterPro" id="IPR005583">
    <property type="entry name" value="YaaA"/>
</dbReference>
<evidence type="ECO:0000313" key="3">
    <source>
        <dbReference type="Proteomes" id="UP000650511"/>
    </source>
</evidence>
<evidence type="ECO:0000313" key="2">
    <source>
        <dbReference type="EMBL" id="GGI04613.1"/>
    </source>
</evidence>
<dbReference type="RefSeq" id="WP_165403980.1">
    <property type="nucleotide sequence ID" value="NZ_BMHA01000003.1"/>
</dbReference>
<comment type="caution">
    <text evidence="2">The sequence shown here is derived from an EMBL/GenBank/DDBJ whole genome shotgun (WGS) entry which is preliminary data.</text>
</comment>
<protein>
    <recommendedName>
        <fullName evidence="4">Peroxide stress protein YaaA</fullName>
    </recommendedName>
</protein>